<dbReference type="InterPro" id="IPR042359">
    <property type="entry name" value="TERB1"/>
</dbReference>
<dbReference type="SUPFAM" id="SSF48371">
    <property type="entry name" value="ARM repeat"/>
    <property type="match status" value="1"/>
</dbReference>
<dbReference type="EMBL" id="BMAV01013483">
    <property type="protein sequence ID" value="GFY61196.1"/>
    <property type="molecule type" value="Genomic_DNA"/>
</dbReference>
<name>A0A8X6Y1J2_9ARAC</name>
<dbReference type="InterPro" id="IPR016024">
    <property type="entry name" value="ARM-type_fold"/>
</dbReference>
<dbReference type="PANTHER" id="PTHR14014">
    <property type="entry name" value="TELOMERE REPEATS-BINDING BOUQUET FORMATION PROTEIN 1"/>
    <property type="match status" value="1"/>
</dbReference>
<comment type="caution">
    <text evidence="2">The sequence shown here is derived from an EMBL/GenBank/DDBJ whole genome shotgun (WGS) entry which is preliminary data.</text>
</comment>
<dbReference type="GO" id="GO:0070197">
    <property type="term" value="P:meiotic attachment of telomere to nuclear envelope"/>
    <property type="evidence" value="ECO:0007669"/>
    <property type="project" value="InterPro"/>
</dbReference>
<sequence length="929" mass="104804">MEIENYEALKMDFQNLMSCIHCHEDSERNEVVLETLKTIVDICSHESCGRDAFREEGGLDFLVEFLFMTDNTTFLEHTLKTLAYVIDENVHSQMFMSKRSIFEIIQTILKKPTFPQEVWKNALLLISTILYNNSTAQSLALEIGLIQDLLNMYENCVQAVLLRSSIIISPSNGFTVDLWLRTNSALCFAVNNPQNEKNQEMCMNIFPVSLKIMEYSPSTVILISISSFLSLTISNNDKCQDYFSSCDGFLVLKRCLQKFFDAVFMDLKLCNVIGRENLQAIGSLIAIISAASLNHEKNATLSGKLGILSMMIKLIFVENLDGQLKTKIVLCLGHCIDAFSDNKSYVLETENFDTFLKKSFSVDDAELSSACKYLLHVCLINKGFSEADGNFAEYFNFAPTGSMKEICIPESNFVSFDGSTVLNKAATQTCPLKKNSTAGSIKQTPMHKAKNDIVKSFERESLNASSSSGSNSQPLYSKRKSLHSKTSLNELCVKKEHLSSPNTDLNEFLSNQKESLKCDMHLNYTYSNVDDGIVICNIKKDNNTSNSGQTLNKQNTISANIPFTDFLSKETKCNSTELQNQSIQQDQFNFSQVPSDNLTPQYNSFEKENKETVRQLGNPLKYDKFSAGREIRGNSQSKLKFLKETSVRKGYPRLLKMKKNKMYSKRAKSETSSSSSEYSFCPQLFENSEEKENVKYGYSILSKSAAYSPEVANCSNILKRVNRSFQKENNEWNLNMSKRPDEKPLFSSAANFQSNENYESKFILNLPSSKSENSSVKIDLYPKCNEVFSSRNSDVPIMKNVNTSTGSTNVSPRPADLRANRFSFSRHVSRSSGNSICLKNVDGCCHSREETIIPRALNVLENNSNKRKRSWDQSSVSIFSEGEHNLRSNKHMEVIVLPEGTCEEHGLSSTVELLEVVSLDEFNKHSLYL</sequence>
<accession>A0A8X6Y1J2</accession>
<dbReference type="Proteomes" id="UP000886998">
    <property type="component" value="Unassembled WGS sequence"/>
</dbReference>
<keyword evidence="3" id="KW-1185">Reference proteome</keyword>
<evidence type="ECO:0000313" key="3">
    <source>
        <dbReference type="Proteomes" id="UP000886998"/>
    </source>
</evidence>
<reference evidence="2" key="1">
    <citation type="submission" date="2020-08" db="EMBL/GenBank/DDBJ databases">
        <title>Multicomponent nature underlies the extraordinary mechanical properties of spider dragline silk.</title>
        <authorList>
            <person name="Kono N."/>
            <person name="Nakamura H."/>
            <person name="Mori M."/>
            <person name="Yoshida Y."/>
            <person name="Ohtoshi R."/>
            <person name="Malay A.D."/>
            <person name="Moran D.A.P."/>
            <person name="Tomita M."/>
            <person name="Numata K."/>
            <person name="Arakawa K."/>
        </authorList>
    </citation>
    <scope>NUCLEOTIDE SEQUENCE</scope>
</reference>
<dbReference type="Gene3D" id="1.25.10.10">
    <property type="entry name" value="Leucine-rich Repeat Variant"/>
    <property type="match status" value="1"/>
</dbReference>
<dbReference type="PANTHER" id="PTHR14014:SF0">
    <property type="entry name" value="TELOMERE REPEATS-BINDING BOUQUET FORMATION PROTEIN 1"/>
    <property type="match status" value="1"/>
</dbReference>
<dbReference type="GO" id="GO:0007129">
    <property type="term" value="P:homologous chromosome pairing at meiosis"/>
    <property type="evidence" value="ECO:0007669"/>
    <property type="project" value="TreeGrafter"/>
</dbReference>
<dbReference type="AlphaFoldDB" id="A0A8X6Y1J2"/>
<dbReference type="OrthoDB" id="608866at2759"/>
<organism evidence="2 3">
    <name type="scientific">Trichonephila inaurata madagascariensis</name>
    <dbReference type="NCBI Taxonomy" id="2747483"/>
    <lineage>
        <taxon>Eukaryota</taxon>
        <taxon>Metazoa</taxon>
        <taxon>Ecdysozoa</taxon>
        <taxon>Arthropoda</taxon>
        <taxon>Chelicerata</taxon>
        <taxon>Arachnida</taxon>
        <taxon>Araneae</taxon>
        <taxon>Araneomorphae</taxon>
        <taxon>Entelegynae</taxon>
        <taxon>Araneoidea</taxon>
        <taxon>Nephilidae</taxon>
        <taxon>Trichonephila</taxon>
        <taxon>Trichonephila inaurata</taxon>
    </lineage>
</organism>
<evidence type="ECO:0000256" key="1">
    <source>
        <dbReference type="SAM" id="MobiDB-lite"/>
    </source>
</evidence>
<feature type="region of interest" description="Disordered" evidence="1">
    <location>
        <begin position="463"/>
        <end position="482"/>
    </location>
</feature>
<gene>
    <name evidence="2" type="primary">Terb1</name>
    <name evidence="2" type="ORF">TNIN_26781</name>
</gene>
<evidence type="ECO:0000313" key="2">
    <source>
        <dbReference type="EMBL" id="GFY61196.1"/>
    </source>
</evidence>
<feature type="compositionally biased region" description="Low complexity" evidence="1">
    <location>
        <begin position="463"/>
        <end position="476"/>
    </location>
</feature>
<dbReference type="InterPro" id="IPR011989">
    <property type="entry name" value="ARM-like"/>
</dbReference>
<protein>
    <submittedName>
        <fullName evidence="2">Telomere repeats-binding bouquet formation protein 1</fullName>
    </submittedName>
</protein>
<proteinExistence type="predicted"/>